<organism evidence="3 4">
    <name type="scientific">Sporothrix epigloea</name>
    <dbReference type="NCBI Taxonomy" id="1892477"/>
    <lineage>
        <taxon>Eukaryota</taxon>
        <taxon>Fungi</taxon>
        <taxon>Dikarya</taxon>
        <taxon>Ascomycota</taxon>
        <taxon>Pezizomycotina</taxon>
        <taxon>Sordariomycetes</taxon>
        <taxon>Sordariomycetidae</taxon>
        <taxon>Ophiostomatales</taxon>
        <taxon>Ophiostomataceae</taxon>
        <taxon>Sporothrix</taxon>
    </lineage>
</organism>
<proteinExistence type="predicted"/>
<evidence type="ECO:0000259" key="2">
    <source>
        <dbReference type="Pfam" id="PF10056"/>
    </source>
</evidence>
<evidence type="ECO:0000313" key="3">
    <source>
        <dbReference type="EMBL" id="CAK7274862.1"/>
    </source>
</evidence>
<name>A0ABP0E6X0_9PEZI</name>
<feature type="compositionally biased region" description="Polar residues" evidence="1">
    <location>
        <begin position="219"/>
        <end position="229"/>
    </location>
</feature>
<sequence>MVKPEEIVLSTTPMPRGYTFVRKGNVYITAHCRRATHAEGRVVYTVVQDLSQRTILGLRCPRHIVTDVRVAEQASRATRHAATDKRDAALAENFRTALLARYPAVPADNVPRIVQHAMQKHSRRVARTGTLDLDERVQLAVRAHIRHCWTKYETLLRERIDRGHSTVKQRKGKLKTRQSGGRENDKLRAEARALTLDQVNAIERQWTTGSSNHRKEQANDSSRQTLINDPRTSQALVAGCSTELAIVIDGDSDECRGDGDPAAATQ</sequence>
<dbReference type="Proteomes" id="UP001642501">
    <property type="component" value="Unassembled WGS sequence"/>
</dbReference>
<protein>
    <recommendedName>
        <fullName evidence="2">DUF2293 domain-containing protein</fullName>
    </recommendedName>
</protein>
<evidence type="ECO:0000256" key="1">
    <source>
        <dbReference type="SAM" id="MobiDB-lite"/>
    </source>
</evidence>
<evidence type="ECO:0000313" key="4">
    <source>
        <dbReference type="Proteomes" id="UP001642501"/>
    </source>
</evidence>
<dbReference type="Pfam" id="PF10056">
    <property type="entry name" value="DUF2293"/>
    <property type="match status" value="1"/>
</dbReference>
<dbReference type="EMBL" id="CAWUOM010000187">
    <property type="protein sequence ID" value="CAK7274862.1"/>
    <property type="molecule type" value="Genomic_DNA"/>
</dbReference>
<feature type="region of interest" description="Disordered" evidence="1">
    <location>
        <begin position="206"/>
        <end position="229"/>
    </location>
</feature>
<accession>A0ABP0E6X0</accession>
<feature type="compositionally biased region" description="Basic residues" evidence="1">
    <location>
        <begin position="165"/>
        <end position="176"/>
    </location>
</feature>
<reference evidence="3 4" key="1">
    <citation type="submission" date="2024-01" db="EMBL/GenBank/DDBJ databases">
        <authorList>
            <person name="Allen C."/>
            <person name="Tagirdzhanova G."/>
        </authorList>
    </citation>
    <scope>NUCLEOTIDE SEQUENCE [LARGE SCALE GENOMIC DNA]</scope>
    <source>
        <strain evidence="3 4">CBS 573.63</strain>
    </source>
</reference>
<keyword evidence="4" id="KW-1185">Reference proteome</keyword>
<dbReference type="PANTHER" id="PTHR38113">
    <property type="match status" value="1"/>
</dbReference>
<comment type="caution">
    <text evidence="3">The sequence shown here is derived from an EMBL/GenBank/DDBJ whole genome shotgun (WGS) entry which is preliminary data.</text>
</comment>
<dbReference type="InterPro" id="IPR018744">
    <property type="entry name" value="DUF2293"/>
</dbReference>
<gene>
    <name evidence="3" type="ORF">SEPCBS57363_006381</name>
</gene>
<feature type="region of interest" description="Disordered" evidence="1">
    <location>
        <begin position="164"/>
        <end position="186"/>
    </location>
</feature>
<dbReference type="PANTHER" id="PTHR38113:SF2">
    <property type="entry name" value="DUF2293 DOMAIN-CONTAINING PROTEIN"/>
    <property type="match status" value="1"/>
</dbReference>
<feature type="domain" description="DUF2293" evidence="2">
    <location>
        <begin position="98"/>
        <end position="206"/>
    </location>
</feature>